<organism evidence="2 3">
    <name type="scientific">Streptomyces castrisilvae</name>
    <dbReference type="NCBI Taxonomy" id="3033811"/>
    <lineage>
        <taxon>Bacteria</taxon>
        <taxon>Bacillati</taxon>
        <taxon>Actinomycetota</taxon>
        <taxon>Actinomycetes</taxon>
        <taxon>Kitasatosporales</taxon>
        <taxon>Streptomycetaceae</taxon>
        <taxon>Streptomyces</taxon>
    </lineage>
</organism>
<evidence type="ECO:0008006" key="4">
    <source>
        <dbReference type="Google" id="ProtNLM"/>
    </source>
</evidence>
<gene>
    <name evidence="2" type="ORF">P8A18_01550</name>
</gene>
<protein>
    <recommendedName>
        <fullName evidence="4">Secreted protein</fullName>
    </recommendedName>
</protein>
<name>A0ABY9HCH9_9ACTN</name>
<feature type="signal peptide" evidence="1">
    <location>
        <begin position="1"/>
        <end position="33"/>
    </location>
</feature>
<evidence type="ECO:0000313" key="2">
    <source>
        <dbReference type="EMBL" id="WLQ32205.1"/>
    </source>
</evidence>
<evidence type="ECO:0000256" key="1">
    <source>
        <dbReference type="SAM" id="SignalP"/>
    </source>
</evidence>
<dbReference type="EMBL" id="CP120997">
    <property type="protein sequence ID" value="WLQ32205.1"/>
    <property type="molecule type" value="Genomic_DNA"/>
</dbReference>
<feature type="chain" id="PRO_5047431157" description="Secreted protein" evidence="1">
    <location>
        <begin position="34"/>
        <end position="207"/>
    </location>
</feature>
<reference evidence="2 3" key="1">
    <citation type="submission" date="2023-03" db="EMBL/GenBank/DDBJ databases">
        <title>Isolation and description of six Streptomyces strains from soil environments, able to metabolize different microbial glucans.</title>
        <authorList>
            <person name="Widen T."/>
            <person name="Larsbrink J."/>
        </authorList>
    </citation>
    <scope>NUCLEOTIDE SEQUENCE [LARGE SCALE GENOMIC DNA]</scope>
    <source>
        <strain evidence="2 3">Mut1</strain>
    </source>
</reference>
<proteinExistence type="predicted"/>
<accession>A0ABY9HCH9</accession>
<dbReference type="Proteomes" id="UP001239522">
    <property type="component" value="Chromosome"/>
</dbReference>
<dbReference type="RefSeq" id="WP_306051005.1">
    <property type="nucleotide sequence ID" value="NZ_CP120997.1"/>
</dbReference>
<evidence type="ECO:0000313" key="3">
    <source>
        <dbReference type="Proteomes" id="UP001239522"/>
    </source>
</evidence>
<sequence length="207" mass="22132">MSGERRGGRRALVRGAAPCLALALAVSAVPAYAYTGSSGAVRRAAAPDGPRHPAGVCEPDRRACPDRSAMLYWYGYSLGLHPFTAPEDVRRQLTEHFQLFPVSGDCPDRVRTGDACDLLGGNPVRVESAAGDHLRIATLAGHDLGEGLHIRFTFSRTLGFHYLDVAAWQDRETSCTRSTVCGAASRAGAWALWRVLAGTLRVSALTA</sequence>
<keyword evidence="3" id="KW-1185">Reference proteome</keyword>
<keyword evidence="1" id="KW-0732">Signal</keyword>